<reference evidence="2 3" key="1">
    <citation type="submission" date="2024-01" db="EMBL/GenBank/DDBJ databases">
        <title>Niabella digestum sp. nov., isolated from waste digestion system.</title>
        <authorList>
            <person name="Zhang L."/>
        </authorList>
    </citation>
    <scope>NUCLEOTIDE SEQUENCE [LARGE SCALE GENOMIC DNA]</scope>
    <source>
        <strain evidence="2 3">A18</strain>
    </source>
</reference>
<gene>
    <name evidence="2" type="ORF">V2H41_09100</name>
</gene>
<dbReference type="PANTHER" id="PTHR32060:SF30">
    <property type="entry name" value="CARBOXY-TERMINAL PROCESSING PROTEASE CTPA"/>
    <property type="match status" value="1"/>
</dbReference>
<dbReference type="EMBL" id="JAZGLY010000004">
    <property type="protein sequence ID" value="MEE6187429.1"/>
    <property type="molecule type" value="Genomic_DNA"/>
</dbReference>
<evidence type="ECO:0000313" key="2">
    <source>
        <dbReference type="EMBL" id="MEE6187429.1"/>
    </source>
</evidence>
<dbReference type="InterPro" id="IPR029045">
    <property type="entry name" value="ClpP/crotonase-like_dom_sf"/>
</dbReference>
<organism evidence="2 3">
    <name type="scientific">Niabella digestorum</name>
    <dbReference type="NCBI Taxonomy" id="3117701"/>
    <lineage>
        <taxon>Bacteria</taxon>
        <taxon>Pseudomonadati</taxon>
        <taxon>Bacteroidota</taxon>
        <taxon>Chitinophagia</taxon>
        <taxon>Chitinophagales</taxon>
        <taxon>Chitinophagaceae</taxon>
        <taxon>Niabella</taxon>
    </lineage>
</organism>
<evidence type="ECO:0000259" key="1">
    <source>
        <dbReference type="SMART" id="SM00245"/>
    </source>
</evidence>
<accession>A0ABU7RHE4</accession>
<dbReference type="RefSeq" id="WP_330974837.1">
    <property type="nucleotide sequence ID" value="NZ_JAZGLY010000004.1"/>
</dbReference>
<dbReference type="PANTHER" id="PTHR32060">
    <property type="entry name" value="TAIL-SPECIFIC PROTEASE"/>
    <property type="match status" value="1"/>
</dbReference>
<sequence>MLGQTYFYRWCGLLLLAVWVCSCSPTKKTFHPAQKYSAAALQEDYTLFQNILEERHPSLYWHSSKAYMDSVFDAGRKLITDSLTEQEFRKILMAVSSQIQCGHTTVEPSKSYSKYFQKNKPPINFPLSIKTWNDTAVVVASRLKNIPINSGDLIDSLNDTPVTAIIDTMFRFVAADGNNPVAKSQRISFDFGNLYALLYGTRFIRHLSFKDSTGQPHRFYFKPIAAKKDSLDVKPASKTPKISRKEKLKQARSFEIKAAEGYAIMELNSFSEKLQLQSFLRRSFKELHKTGIPHLILDLRLNGGGRLSNANALLRYLTDHSYKLADSIYAITSKSAYSKYIEKDFWNKLIIKLGTQKRNGKLHYTHLEKQVFKPKKKYHFDGQVFLLSGGFTYSASTIVLNILKGQSNVQIVGEPSGGGAYGNTAMLIPDVTLPHSKVRFRLPLFRMVVNKNAALKGQGVPPDVFVGPSLEAIRRREDYKMKKAIELIKNAQHVQ</sequence>
<evidence type="ECO:0000313" key="3">
    <source>
        <dbReference type="Proteomes" id="UP001357452"/>
    </source>
</evidence>
<keyword evidence="3" id="KW-1185">Reference proteome</keyword>
<feature type="domain" description="Tail specific protease" evidence="1">
    <location>
        <begin position="241"/>
        <end position="467"/>
    </location>
</feature>
<dbReference type="Gene3D" id="3.90.226.10">
    <property type="entry name" value="2-enoyl-CoA Hydratase, Chain A, domain 1"/>
    <property type="match status" value="1"/>
</dbReference>
<dbReference type="SMART" id="SM00245">
    <property type="entry name" value="TSPc"/>
    <property type="match status" value="1"/>
</dbReference>
<comment type="caution">
    <text evidence="2">The sequence shown here is derived from an EMBL/GenBank/DDBJ whole genome shotgun (WGS) entry which is preliminary data.</text>
</comment>
<dbReference type="Gene3D" id="3.30.750.44">
    <property type="match status" value="1"/>
</dbReference>
<dbReference type="Proteomes" id="UP001357452">
    <property type="component" value="Unassembled WGS sequence"/>
</dbReference>
<name>A0ABU7RHE4_9BACT</name>
<dbReference type="SUPFAM" id="SSF52096">
    <property type="entry name" value="ClpP/crotonase"/>
    <property type="match status" value="1"/>
</dbReference>
<proteinExistence type="predicted"/>
<protein>
    <submittedName>
        <fullName evidence="2">S41 family peptidase</fullName>
    </submittedName>
</protein>
<dbReference type="Pfam" id="PF03572">
    <property type="entry name" value="Peptidase_S41"/>
    <property type="match status" value="1"/>
</dbReference>
<dbReference type="InterPro" id="IPR005151">
    <property type="entry name" value="Tail-specific_protease"/>
</dbReference>